<dbReference type="InterPro" id="IPR016181">
    <property type="entry name" value="Acyl_CoA_acyltransferase"/>
</dbReference>
<dbReference type="Pfam" id="PF00583">
    <property type="entry name" value="Acetyltransf_1"/>
    <property type="match status" value="1"/>
</dbReference>
<comment type="caution">
    <text evidence="4">The sequence shown here is derived from an EMBL/GenBank/DDBJ whole genome shotgun (WGS) entry which is preliminary data.</text>
</comment>
<evidence type="ECO:0000256" key="2">
    <source>
        <dbReference type="ARBA" id="ARBA00023315"/>
    </source>
</evidence>
<keyword evidence="5" id="KW-1185">Reference proteome</keyword>
<protein>
    <submittedName>
        <fullName evidence="4">GNAT family N-acetyltransferase</fullName>
    </submittedName>
</protein>
<reference evidence="4 5" key="1">
    <citation type="submission" date="2019-12" db="EMBL/GenBank/DDBJ databases">
        <title>Strain KN286 was isolated from seawater, which was collected from Caroline Seamount in the tropical western Pacific.</title>
        <authorList>
            <person name="Wang Q."/>
        </authorList>
    </citation>
    <scope>NUCLEOTIDE SEQUENCE [LARGE SCALE GENOMIC DNA]</scope>
    <source>
        <strain evidence="4 5">KN286</strain>
    </source>
</reference>
<organism evidence="4 5">
    <name type="scientific">Oceanomicrobium pacificus</name>
    <dbReference type="NCBI Taxonomy" id="2692916"/>
    <lineage>
        <taxon>Bacteria</taxon>
        <taxon>Pseudomonadati</taxon>
        <taxon>Pseudomonadota</taxon>
        <taxon>Alphaproteobacteria</taxon>
        <taxon>Rhodobacterales</taxon>
        <taxon>Paracoccaceae</taxon>
        <taxon>Oceanomicrobium</taxon>
    </lineage>
</organism>
<name>A0A6B0TJV8_9RHOB</name>
<keyword evidence="2" id="KW-0012">Acyltransferase</keyword>
<evidence type="ECO:0000259" key="3">
    <source>
        <dbReference type="PROSITE" id="PS51186"/>
    </source>
</evidence>
<dbReference type="PROSITE" id="PS51186">
    <property type="entry name" value="GNAT"/>
    <property type="match status" value="1"/>
</dbReference>
<dbReference type="InterPro" id="IPR000182">
    <property type="entry name" value="GNAT_dom"/>
</dbReference>
<dbReference type="Gene3D" id="3.40.630.30">
    <property type="match status" value="1"/>
</dbReference>
<dbReference type="PANTHER" id="PTHR43877">
    <property type="entry name" value="AMINOALKYLPHOSPHONATE N-ACETYLTRANSFERASE-RELATED-RELATED"/>
    <property type="match status" value="1"/>
</dbReference>
<dbReference type="PANTHER" id="PTHR43877:SF5">
    <property type="entry name" value="BLL8307 PROTEIN"/>
    <property type="match status" value="1"/>
</dbReference>
<evidence type="ECO:0000313" key="5">
    <source>
        <dbReference type="Proteomes" id="UP000436016"/>
    </source>
</evidence>
<evidence type="ECO:0000313" key="4">
    <source>
        <dbReference type="EMBL" id="MXU64146.1"/>
    </source>
</evidence>
<dbReference type="RefSeq" id="WP_160851258.1">
    <property type="nucleotide sequence ID" value="NZ_WUWG01000001.1"/>
</dbReference>
<feature type="domain" description="N-acetyltransferase" evidence="3">
    <location>
        <begin position="9"/>
        <end position="148"/>
    </location>
</feature>
<proteinExistence type="predicted"/>
<evidence type="ECO:0000256" key="1">
    <source>
        <dbReference type="ARBA" id="ARBA00022679"/>
    </source>
</evidence>
<dbReference type="InterPro" id="IPR050832">
    <property type="entry name" value="Bact_Acetyltransf"/>
</dbReference>
<dbReference type="AlphaFoldDB" id="A0A6B0TJV8"/>
<dbReference type="GO" id="GO:0016747">
    <property type="term" value="F:acyltransferase activity, transferring groups other than amino-acyl groups"/>
    <property type="evidence" value="ECO:0007669"/>
    <property type="project" value="InterPro"/>
</dbReference>
<accession>A0A6B0TJV8</accession>
<keyword evidence="1 4" id="KW-0808">Transferase</keyword>
<gene>
    <name evidence="4" type="ORF">GSH16_01705</name>
</gene>
<sequence length="157" mass="16563">MSYSVAPADPTSDEARDLLAESQALMRSLFPPEANHYLEAEALAGPGMRFWILRDAAGTATGCVALADKGDYGEIKSMFVAEDARGSGAADALMAELLAAARAAGLPRLRLETGDRLTRAHGFYRRHGFAPCGPFGAYEAGPHSLFFERAVGADGGN</sequence>
<dbReference type="SUPFAM" id="SSF55729">
    <property type="entry name" value="Acyl-CoA N-acyltransferases (Nat)"/>
    <property type="match status" value="1"/>
</dbReference>
<dbReference type="Proteomes" id="UP000436016">
    <property type="component" value="Unassembled WGS sequence"/>
</dbReference>
<dbReference type="EMBL" id="WUWG01000001">
    <property type="protein sequence ID" value="MXU64146.1"/>
    <property type="molecule type" value="Genomic_DNA"/>
</dbReference>